<organism evidence="1 2">
    <name type="scientific">Candidatus Scybalomonas excrementavium</name>
    <dbReference type="NCBI Taxonomy" id="2840943"/>
    <lineage>
        <taxon>Bacteria</taxon>
        <taxon>Bacillati</taxon>
        <taxon>Bacillota</taxon>
        <taxon>Clostridia</taxon>
        <taxon>Lachnospirales</taxon>
        <taxon>Lachnospiraceae</taxon>
        <taxon>Lachnospiraceae incertae sedis</taxon>
        <taxon>Candidatus Scybalomonas</taxon>
    </lineage>
</organism>
<protein>
    <submittedName>
        <fullName evidence="1">Uncharacterized protein</fullName>
    </submittedName>
</protein>
<accession>A0A9D9N7C2</accession>
<sequence>MKIYASFQMIRLDPITKEEEVLYEEFIKRMEPYRKREIEYMIFYQIEITKPEYKYAHEIAKKYEMTDQEFEEWMENTEVGTYIPGISVYESELIRVKYEKKDYERAVSYKINFLQGGYFYVEDERTDYIKPCCKQASWEFDTCLYQGQELILTSEVEKKSYARLPIGYGVSEEVKKLLLEYGADEEDFTEIKNKQGKVVFYQLTPKNVITGFSSDNDISVEDECSHCGQKRYGDKEKTKPYYMSESTLRQLTMLNRTEEMSGLELEPWYIVNKETYLLLKKHYKRMQFEPIFLKEN</sequence>
<dbReference type="Proteomes" id="UP000823618">
    <property type="component" value="Unassembled WGS sequence"/>
</dbReference>
<gene>
    <name evidence="1" type="ORF">IAC13_03490</name>
</gene>
<dbReference type="AlphaFoldDB" id="A0A9D9N7C2"/>
<evidence type="ECO:0000313" key="2">
    <source>
        <dbReference type="Proteomes" id="UP000823618"/>
    </source>
</evidence>
<evidence type="ECO:0000313" key="1">
    <source>
        <dbReference type="EMBL" id="MBO8462979.1"/>
    </source>
</evidence>
<reference evidence="1" key="2">
    <citation type="journal article" date="2021" name="PeerJ">
        <title>Extensive microbial diversity within the chicken gut microbiome revealed by metagenomics and culture.</title>
        <authorList>
            <person name="Gilroy R."/>
            <person name="Ravi A."/>
            <person name="Getino M."/>
            <person name="Pursley I."/>
            <person name="Horton D.L."/>
            <person name="Alikhan N.F."/>
            <person name="Baker D."/>
            <person name="Gharbi K."/>
            <person name="Hall N."/>
            <person name="Watson M."/>
            <person name="Adriaenssens E.M."/>
            <person name="Foster-Nyarko E."/>
            <person name="Jarju S."/>
            <person name="Secka A."/>
            <person name="Antonio M."/>
            <person name="Oren A."/>
            <person name="Chaudhuri R.R."/>
            <person name="La Ragione R."/>
            <person name="Hildebrand F."/>
            <person name="Pallen M.J."/>
        </authorList>
    </citation>
    <scope>NUCLEOTIDE SEQUENCE</scope>
    <source>
        <strain evidence="1">E3-2379</strain>
    </source>
</reference>
<comment type="caution">
    <text evidence="1">The sequence shown here is derived from an EMBL/GenBank/DDBJ whole genome shotgun (WGS) entry which is preliminary data.</text>
</comment>
<proteinExistence type="predicted"/>
<dbReference type="EMBL" id="JADIML010000096">
    <property type="protein sequence ID" value="MBO8462979.1"/>
    <property type="molecule type" value="Genomic_DNA"/>
</dbReference>
<reference evidence="1" key="1">
    <citation type="submission" date="2020-10" db="EMBL/GenBank/DDBJ databases">
        <authorList>
            <person name="Gilroy R."/>
        </authorList>
    </citation>
    <scope>NUCLEOTIDE SEQUENCE</scope>
    <source>
        <strain evidence="1">E3-2379</strain>
    </source>
</reference>
<name>A0A9D9N7C2_9FIRM</name>